<accession>A0A1B7XAX6</accession>
<keyword evidence="2" id="KW-1185">Reference proteome</keyword>
<evidence type="ECO:0000313" key="2">
    <source>
        <dbReference type="Proteomes" id="UP000091979"/>
    </source>
</evidence>
<dbReference type="AlphaFoldDB" id="A0A1B7XAX6"/>
<proteinExistence type="predicted"/>
<dbReference type="PATRIC" id="fig|1560234.3.peg.1575"/>
<name>A0A1B7XAX6_9BACT</name>
<evidence type="ECO:0000313" key="1">
    <source>
        <dbReference type="EMBL" id="OBQ46487.1"/>
    </source>
</evidence>
<organism evidence="1 2">
    <name type="scientific">Halodesulfovibrio spirochaetisodalis</name>
    <dbReference type="NCBI Taxonomy" id="1560234"/>
    <lineage>
        <taxon>Bacteria</taxon>
        <taxon>Pseudomonadati</taxon>
        <taxon>Thermodesulfobacteriota</taxon>
        <taxon>Desulfovibrionia</taxon>
        <taxon>Desulfovibrionales</taxon>
        <taxon>Desulfovibrionaceae</taxon>
        <taxon>Halodesulfovibrio</taxon>
    </lineage>
</organism>
<dbReference type="Proteomes" id="UP000091979">
    <property type="component" value="Unassembled WGS sequence"/>
</dbReference>
<gene>
    <name evidence="1" type="ORF">SP90_12370</name>
</gene>
<comment type="caution">
    <text evidence="1">The sequence shown here is derived from an EMBL/GenBank/DDBJ whole genome shotgun (WGS) entry which is preliminary data.</text>
</comment>
<dbReference type="EMBL" id="JXMS01000023">
    <property type="protein sequence ID" value="OBQ46487.1"/>
    <property type="molecule type" value="Genomic_DNA"/>
</dbReference>
<reference evidence="1 2" key="1">
    <citation type="submission" date="2015-01" db="EMBL/GenBank/DDBJ databases">
        <title>Desulfovibrio sp. JC271 draft genome sequence.</title>
        <authorList>
            <person name="Shivani Y."/>
            <person name="Subhash Y."/>
            <person name="Sasikala C."/>
            <person name="Ramana C.V."/>
        </authorList>
    </citation>
    <scope>NUCLEOTIDE SEQUENCE [LARGE SCALE GENOMIC DNA]</scope>
    <source>
        <strain evidence="1 2">JC271</strain>
    </source>
</reference>
<protein>
    <submittedName>
        <fullName evidence="1">Uncharacterized protein</fullName>
    </submittedName>
</protein>
<sequence>MKILLKKTGQVIHACEECDATWLSLEDIFDDEKGEDLIDYLETLGYIKEGIEVAWDDFSEDQGFVRLQDVEHIIKKYNIKIIPPTPL</sequence>